<dbReference type="GO" id="GO:0015628">
    <property type="term" value="P:protein secretion by the type II secretion system"/>
    <property type="evidence" value="ECO:0007669"/>
    <property type="project" value="TreeGrafter"/>
</dbReference>
<feature type="domain" description="Helix-hairpin-helix DNA-binding motif class 1" evidence="2">
    <location>
        <begin position="232"/>
        <end position="251"/>
    </location>
</feature>
<dbReference type="GO" id="GO:0006281">
    <property type="term" value="P:DNA repair"/>
    <property type="evidence" value="ECO:0007669"/>
    <property type="project" value="InterPro"/>
</dbReference>
<dbReference type="InterPro" id="IPR003583">
    <property type="entry name" value="Hlx-hairpin-Hlx_DNA-bd_motif"/>
</dbReference>
<dbReference type="STRING" id="1497955.HMPREF1872_00151"/>
<keyword evidence="1" id="KW-0812">Transmembrane</keyword>
<proteinExistence type="predicted"/>
<name>A0A133YH08_9FIRM</name>
<comment type="caution">
    <text evidence="3">The sequence shown here is derived from an EMBL/GenBank/DDBJ whole genome shotgun (WGS) entry which is preliminary data.</text>
</comment>
<evidence type="ECO:0000259" key="2">
    <source>
        <dbReference type="SMART" id="SM00278"/>
    </source>
</evidence>
<dbReference type="InterPro" id="IPR010994">
    <property type="entry name" value="RuvA_2-like"/>
</dbReference>
<dbReference type="Pfam" id="PF12836">
    <property type="entry name" value="HHH_3"/>
    <property type="match status" value="1"/>
</dbReference>
<keyword evidence="1" id="KW-0472">Membrane</keyword>
<dbReference type="Proteomes" id="UP000070080">
    <property type="component" value="Unassembled WGS sequence"/>
</dbReference>
<dbReference type="OrthoDB" id="9790239at2"/>
<dbReference type="SUPFAM" id="SSF47781">
    <property type="entry name" value="RuvA domain 2-like"/>
    <property type="match status" value="1"/>
</dbReference>
<dbReference type="PANTHER" id="PTHR21180:SF32">
    <property type="entry name" value="ENDONUCLEASE_EXONUCLEASE_PHOSPHATASE FAMILY DOMAIN-CONTAINING PROTEIN 1"/>
    <property type="match status" value="1"/>
</dbReference>
<organism evidence="3 4">
    <name type="scientific">Amygdalobacter nucleatus</name>
    <dbReference type="NCBI Taxonomy" id="3029274"/>
    <lineage>
        <taxon>Bacteria</taxon>
        <taxon>Bacillati</taxon>
        <taxon>Bacillota</taxon>
        <taxon>Clostridia</taxon>
        <taxon>Eubacteriales</taxon>
        <taxon>Oscillospiraceae</taxon>
        <taxon>Amygdalobacter</taxon>
    </lineage>
</organism>
<sequence>MKRFYLQHRSYFFIGITVILLILLLAIYRLSTRQAEIVPKLVLPSEINELAIAPSESKLVPDSSLNLRDKQTMRARHEQAMIQVDLKGEVKQAGIYKLTANANLAELIAKAGGCTEEAAVEYLNLAMPLKDKELYRIPSFKELASLEQSHDFSLVKPGIINVLPANYTKSLTAKARLDLNTTSLANDEQAEYLVNINSCSEEELAKVPKIGPKLAKTIINYRMEQGNFLKLEDLLRVKGIKDKKLKQIRARLTCN</sequence>
<dbReference type="NCBIfam" id="TIGR00426">
    <property type="entry name" value="competence protein ComEA helix-hairpin-helix repeat region"/>
    <property type="match status" value="1"/>
</dbReference>
<feature type="transmembrane region" description="Helical" evidence="1">
    <location>
        <begin position="12"/>
        <end position="30"/>
    </location>
</feature>
<keyword evidence="4" id="KW-1185">Reference proteome</keyword>
<dbReference type="InterPro" id="IPR004509">
    <property type="entry name" value="Competence_ComEA_HhH"/>
</dbReference>
<dbReference type="EMBL" id="LSCV01000002">
    <property type="protein sequence ID" value="KXB42475.1"/>
    <property type="molecule type" value="Genomic_DNA"/>
</dbReference>
<dbReference type="Pfam" id="PF10531">
    <property type="entry name" value="SLBB"/>
    <property type="match status" value="1"/>
</dbReference>
<dbReference type="GO" id="GO:0003677">
    <property type="term" value="F:DNA binding"/>
    <property type="evidence" value="ECO:0007669"/>
    <property type="project" value="InterPro"/>
</dbReference>
<dbReference type="SMART" id="SM00278">
    <property type="entry name" value="HhH1"/>
    <property type="match status" value="2"/>
</dbReference>
<dbReference type="GO" id="GO:0015627">
    <property type="term" value="C:type II protein secretion system complex"/>
    <property type="evidence" value="ECO:0007669"/>
    <property type="project" value="TreeGrafter"/>
</dbReference>
<gene>
    <name evidence="3" type="ORF">HMPREF1872_00151</name>
</gene>
<evidence type="ECO:0000313" key="3">
    <source>
        <dbReference type="EMBL" id="KXB42475.1"/>
    </source>
</evidence>
<dbReference type="RefSeq" id="WP_066712484.1">
    <property type="nucleotide sequence ID" value="NZ_JARFNM010000001.1"/>
</dbReference>
<protein>
    <submittedName>
        <fullName evidence="3">ComEA protein</fullName>
    </submittedName>
</protein>
<dbReference type="InterPro" id="IPR019554">
    <property type="entry name" value="Soluble_ligand-bd"/>
</dbReference>
<dbReference type="PANTHER" id="PTHR21180">
    <property type="entry name" value="ENDONUCLEASE/EXONUCLEASE/PHOSPHATASE FAMILY DOMAIN-CONTAINING PROTEIN 1"/>
    <property type="match status" value="1"/>
</dbReference>
<evidence type="ECO:0000313" key="4">
    <source>
        <dbReference type="Proteomes" id="UP000070080"/>
    </source>
</evidence>
<reference evidence="4" key="1">
    <citation type="submission" date="2016-01" db="EMBL/GenBank/DDBJ databases">
        <authorList>
            <person name="Mitreva M."/>
            <person name="Pepin K.H."/>
            <person name="Mihindukulasuriya K.A."/>
            <person name="Fulton R."/>
            <person name="Fronick C."/>
            <person name="O'Laughlin M."/>
            <person name="Miner T."/>
            <person name="Herter B."/>
            <person name="Rosa B.A."/>
            <person name="Cordes M."/>
            <person name="Tomlinson C."/>
            <person name="Wollam A."/>
            <person name="Palsikar V.B."/>
            <person name="Mardis E.R."/>
            <person name="Wilson R.K."/>
        </authorList>
    </citation>
    <scope>NUCLEOTIDE SEQUENCE [LARGE SCALE GENOMIC DNA]</scope>
    <source>
        <strain evidence="4">KA00274</strain>
    </source>
</reference>
<keyword evidence="1" id="KW-1133">Transmembrane helix</keyword>
<dbReference type="Gene3D" id="1.10.150.280">
    <property type="entry name" value="AF1531-like domain"/>
    <property type="match status" value="1"/>
</dbReference>
<dbReference type="InterPro" id="IPR051675">
    <property type="entry name" value="Endo/Exo/Phosphatase_dom_1"/>
</dbReference>
<dbReference type="AlphaFoldDB" id="A0A133YH08"/>
<evidence type="ECO:0000256" key="1">
    <source>
        <dbReference type="SAM" id="Phobius"/>
    </source>
</evidence>
<accession>A0A133YH08</accession>
<feature type="domain" description="Helix-hairpin-helix DNA-binding motif class 1" evidence="2">
    <location>
        <begin position="202"/>
        <end position="221"/>
    </location>
</feature>
<dbReference type="Gene3D" id="3.10.560.10">
    <property type="entry name" value="Outer membrane lipoprotein wza domain like"/>
    <property type="match status" value="1"/>
</dbReference>